<comment type="caution">
    <text evidence="2">The sequence shown here is derived from an EMBL/GenBank/DDBJ whole genome shotgun (WGS) entry which is preliminary data.</text>
</comment>
<feature type="domain" description="CxC2-like cysteine cluster KDZ transposase-associated" evidence="1">
    <location>
        <begin position="299"/>
        <end position="375"/>
    </location>
</feature>
<dbReference type="EMBL" id="JAUEPR010000042">
    <property type="protein sequence ID" value="KAK0472259.1"/>
    <property type="molecule type" value="Genomic_DNA"/>
</dbReference>
<reference evidence="2" key="1">
    <citation type="submission" date="2023-06" db="EMBL/GenBank/DDBJ databases">
        <authorList>
            <consortium name="Lawrence Berkeley National Laboratory"/>
            <person name="Ahrendt S."/>
            <person name="Sahu N."/>
            <person name="Indic B."/>
            <person name="Wong-Bajracharya J."/>
            <person name="Merenyi Z."/>
            <person name="Ke H.-M."/>
            <person name="Monk M."/>
            <person name="Kocsube S."/>
            <person name="Drula E."/>
            <person name="Lipzen A."/>
            <person name="Balint B."/>
            <person name="Henrissat B."/>
            <person name="Andreopoulos B."/>
            <person name="Martin F.M."/>
            <person name="Harder C.B."/>
            <person name="Rigling D."/>
            <person name="Ford K.L."/>
            <person name="Foster G.D."/>
            <person name="Pangilinan J."/>
            <person name="Papanicolaou A."/>
            <person name="Barry K."/>
            <person name="LaButti K."/>
            <person name="Viragh M."/>
            <person name="Koriabine M."/>
            <person name="Yan M."/>
            <person name="Riley R."/>
            <person name="Champramary S."/>
            <person name="Plett K.L."/>
            <person name="Tsai I.J."/>
            <person name="Slot J."/>
            <person name="Sipos G."/>
            <person name="Plett J."/>
            <person name="Nagy L.G."/>
            <person name="Grigoriev I.V."/>
        </authorList>
    </citation>
    <scope>NUCLEOTIDE SEQUENCE</scope>
    <source>
        <strain evidence="2">ICMP 16352</strain>
    </source>
</reference>
<dbReference type="InterPro" id="IPR041457">
    <property type="entry name" value="CxC2_KDZ-assoc"/>
</dbReference>
<keyword evidence="3" id="KW-1185">Reference proteome</keyword>
<name>A0AA39U7B9_9AGAR</name>
<proteinExistence type="predicted"/>
<dbReference type="Proteomes" id="UP001175227">
    <property type="component" value="Unassembled WGS sequence"/>
</dbReference>
<dbReference type="AlphaFoldDB" id="A0AA39U7B9"/>
<evidence type="ECO:0000259" key="1">
    <source>
        <dbReference type="Pfam" id="PF18803"/>
    </source>
</evidence>
<organism evidence="2 3">
    <name type="scientific">Armillaria novae-zelandiae</name>
    <dbReference type="NCBI Taxonomy" id="153914"/>
    <lineage>
        <taxon>Eukaryota</taxon>
        <taxon>Fungi</taxon>
        <taxon>Dikarya</taxon>
        <taxon>Basidiomycota</taxon>
        <taxon>Agaricomycotina</taxon>
        <taxon>Agaricomycetes</taxon>
        <taxon>Agaricomycetidae</taxon>
        <taxon>Agaricales</taxon>
        <taxon>Marasmiineae</taxon>
        <taxon>Physalacriaceae</taxon>
        <taxon>Armillaria</taxon>
    </lineage>
</organism>
<evidence type="ECO:0000313" key="3">
    <source>
        <dbReference type="Proteomes" id="UP001175227"/>
    </source>
</evidence>
<accession>A0AA39U7B9</accession>
<dbReference type="Pfam" id="PF18803">
    <property type="entry name" value="CxC2"/>
    <property type="match status" value="1"/>
</dbReference>
<gene>
    <name evidence="2" type="ORF">IW261DRAFT_1424481</name>
</gene>
<sequence>MTEQPWNQNFTHAGLAPKNCKNAISFHLYKTKHTFFANVLLDFIYKDFVLYWPPEDHSDEGLLRLCECIRNALWFLFNALDAEVHEQQSKLTPQLYSPGPLENQHSTIPCSKVLHPIKIDFFDITQEQAKAMAIHAIKKLKTAREDIWLEATTFVHGASHKLNIVQEYLFFQEHATQPSQPHSSPLWLCTTLPNQSDNDWARTAMLPSCMSWSFPGPSGGSSSVKQSFVNLLVLPQKKTTIISLALDDLSQSLQGLFDALGTCDTSHEQYHLDPEAYTLAMAGDMENIATASRRCVYMVDDYLAEKMQGNFASCMHEHPLAAQLQCAWLFPATGIEPHTAVTTAALEQFQMLTFMGKISAYEYYYSLAWLTDNTNTKTPSLKRAGISNDPGGWKSAKLVSCAVKCLDCPWLGVNIPHIIDPKSPDAMGVYSILGHRWKLPLGEV</sequence>
<evidence type="ECO:0000313" key="2">
    <source>
        <dbReference type="EMBL" id="KAK0472259.1"/>
    </source>
</evidence>
<protein>
    <recommendedName>
        <fullName evidence="1">CxC2-like cysteine cluster KDZ transposase-associated domain-containing protein</fullName>
    </recommendedName>
</protein>